<evidence type="ECO:0000256" key="13">
    <source>
        <dbReference type="SAM" id="SignalP"/>
    </source>
</evidence>
<sequence length="821" mass="89396">MSYLKYVCGTSASALALAICGAQPAFAQTETDEPAARSGGVQEIVVTAQKREENLQKVPVAVTAITSEAIANARIENITDLRSIAPNLYVVQQPGGSAIPTTVMRGQVSGAASNPTVDNGISYYIDGVYLGALNGLIFDMSDIERVEIIRGPAGTLFGTNSTGGAINYITSGPKGEFGVKQDLSYARFGSFRSKTRIDTPEWNGLSASVSYLHNERKSNVRNFRQTTMDYTAFTNGELGKLTSVKRLGESTTDAVHATLRWKDVVEGLTLDYKFDWTREKSSGAPVYLIGLPDTLGGLGAYYQIAAQAAGGGLSLDDLIQTKRGKIAFNDNTTPTLTKTQSHLFVANYQANDWLSIKNSTSWRSNKRSGFTSNLDGTGFLDIAPNTQLGLLTVMCCSQLNQFSNELQLNIDTDKVTGTLGLFHYTRRTKPGSNPWGMLTNETFSAYYLGMRYAPGSSIDDFDRSFQYRVKQQAAYGQLTYHVSDQFDVTGGLRYTHDDKNFFDTSSGQPGANYNYSKGNFSYLVNLTWKPTDNTMAYAKYSTSFIAGGTAAGPMAVDPVTHLPFIAAAKTYGEEKAKSWEAGVKTELFDRRLRANLAVFHVTYTGLQTPLFKSGELVTAPSGEEVMSGASQYTTNFGKARAYGLEWEFTAVPTEGLTLGWSGSYTNFKYKKISADILAAGGVTKVSDYPVSQRPKFMTNLSAQYVMPLVDDTRLSLQLDGAYRSTINVGTQEFSNAGFVAAGLSYDPRYMNDLLKQKGLWTLNARASVMDIDVGPAKATVSLWGRNITNKQRLNFIANTSITAAGLFDDPATYGVDLSIEF</sequence>
<evidence type="ECO:0000256" key="6">
    <source>
        <dbReference type="ARBA" id="ARBA00023004"/>
    </source>
</evidence>
<reference evidence="16 17" key="1">
    <citation type="submission" date="2013-09" db="EMBL/GenBank/DDBJ databases">
        <title>Whole genome shotgun sequence of Novosphingobium tardaugens NBRC 16725.</title>
        <authorList>
            <person name="Isaki S."/>
            <person name="Hosoyama A."/>
            <person name="Tsuchikane K."/>
            <person name="Katsumata H."/>
            <person name="Ando Y."/>
            <person name="Yamazaki S."/>
            <person name="Fujita N."/>
        </authorList>
    </citation>
    <scope>NUCLEOTIDE SEQUENCE [LARGE SCALE GENOMIC DNA]</scope>
    <source>
        <strain evidence="16 17">NBRC 16725</strain>
    </source>
</reference>
<dbReference type="GO" id="GO:0009279">
    <property type="term" value="C:cell outer membrane"/>
    <property type="evidence" value="ECO:0007669"/>
    <property type="project" value="UniProtKB-SubCell"/>
</dbReference>
<dbReference type="OrthoDB" id="7518525at2"/>
<gene>
    <name evidence="16" type="ORF">NT2_03_00110</name>
</gene>
<feature type="domain" description="TonB-dependent receptor plug" evidence="15">
    <location>
        <begin position="55"/>
        <end position="165"/>
    </location>
</feature>
<keyword evidence="8 12" id="KW-0798">TonB box</keyword>
<organism evidence="16 17">
    <name type="scientific">Caenibius tardaugens NBRC 16725</name>
    <dbReference type="NCBI Taxonomy" id="1219035"/>
    <lineage>
        <taxon>Bacteria</taxon>
        <taxon>Pseudomonadati</taxon>
        <taxon>Pseudomonadota</taxon>
        <taxon>Alphaproteobacteria</taxon>
        <taxon>Sphingomonadales</taxon>
        <taxon>Erythrobacteraceae</taxon>
        <taxon>Caenibius</taxon>
    </lineage>
</organism>
<keyword evidence="10 11" id="KW-0998">Cell outer membrane</keyword>
<evidence type="ECO:0000256" key="9">
    <source>
        <dbReference type="ARBA" id="ARBA00023136"/>
    </source>
</evidence>
<dbReference type="RefSeq" id="WP_021689430.1">
    <property type="nucleotide sequence ID" value="NZ_BASZ01000003.1"/>
</dbReference>
<evidence type="ECO:0000313" key="16">
    <source>
        <dbReference type="EMBL" id="GAD48523.1"/>
    </source>
</evidence>
<dbReference type="Pfam" id="PF07715">
    <property type="entry name" value="Plug"/>
    <property type="match status" value="1"/>
</dbReference>
<dbReference type="GO" id="GO:0006826">
    <property type="term" value="P:iron ion transport"/>
    <property type="evidence" value="ECO:0007669"/>
    <property type="project" value="UniProtKB-KW"/>
</dbReference>
<keyword evidence="3 11" id="KW-1134">Transmembrane beta strand</keyword>
<dbReference type="Gene3D" id="2.40.170.20">
    <property type="entry name" value="TonB-dependent receptor, beta-barrel domain"/>
    <property type="match status" value="1"/>
</dbReference>
<keyword evidence="4" id="KW-0410">Iron transport</keyword>
<dbReference type="Pfam" id="PF00593">
    <property type="entry name" value="TonB_dep_Rec_b-barrel"/>
    <property type="match status" value="1"/>
</dbReference>
<dbReference type="AlphaFoldDB" id="U3A180"/>
<evidence type="ECO:0000259" key="14">
    <source>
        <dbReference type="Pfam" id="PF00593"/>
    </source>
</evidence>
<keyword evidence="6" id="KW-0408">Iron</keyword>
<feature type="chain" id="PRO_5030177867" evidence="13">
    <location>
        <begin position="28"/>
        <end position="821"/>
    </location>
</feature>
<dbReference type="KEGG" id="ntd:EGO55_02580"/>
<comment type="similarity">
    <text evidence="11 12">Belongs to the TonB-dependent receptor family.</text>
</comment>
<evidence type="ECO:0000256" key="12">
    <source>
        <dbReference type="RuleBase" id="RU003357"/>
    </source>
</evidence>
<evidence type="ECO:0000259" key="15">
    <source>
        <dbReference type="Pfam" id="PF07715"/>
    </source>
</evidence>
<evidence type="ECO:0000256" key="7">
    <source>
        <dbReference type="ARBA" id="ARBA00023065"/>
    </source>
</evidence>
<dbReference type="SUPFAM" id="SSF56935">
    <property type="entry name" value="Porins"/>
    <property type="match status" value="1"/>
</dbReference>
<dbReference type="InterPro" id="IPR039426">
    <property type="entry name" value="TonB-dep_rcpt-like"/>
</dbReference>
<feature type="domain" description="TonB-dependent receptor-like beta-barrel" evidence="14">
    <location>
        <begin position="295"/>
        <end position="787"/>
    </location>
</feature>
<evidence type="ECO:0000256" key="2">
    <source>
        <dbReference type="ARBA" id="ARBA00022448"/>
    </source>
</evidence>
<evidence type="ECO:0000256" key="3">
    <source>
        <dbReference type="ARBA" id="ARBA00022452"/>
    </source>
</evidence>
<keyword evidence="13" id="KW-0732">Signal</keyword>
<dbReference type="eggNOG" id="COG4774">
    <property type="taxonomic scope" value="Bacteria"/>
</dbReference>
<evidence type="ECO:0000256" key="4">
    <source>
        <dbReference type="ARBA" id="ARBA00022496"/>
    </source>
</evidence>
<dbReference type="InterPro" id="IPR000531">
    <property type="entry name" value="Beta-barrel_TonB"/>
</dbReference>
<dbReference type="InterPro" id="IPR012910">
    <property type="entry name" value="Plug_dom"/>
</dbReference>
<proteinExistence type="inferred from homology"/>
<dbReference type="Proteomes" id="UP000016568">
    <property type="component" value="Unassembled WGS sequence"/>
</dbReference>
<keyword evidence="16" id="KW-0675">Receptor</keyword>
<keyword evidence="9 11" id="KW-0472">Membrane</keyword>
<name>U3A180_9SPHN</name>
<dbReference type="InterPro" id="IPR036942">
    <property type="entry name" value="Beta-barrel_TonB_sf"/>
</dbReference>
<keyword evidence="7" id="KW-0406">Ion transport</keyword>
<comment type="subcellular location">
    <subcellularLocation>
        <location evidence="1 11">Cell outer membrane</location>
        <topology evidence="1 11">Multi-pass membrane protein</topology>
    </subcellularLocation>
</comment>
<accession>U3A180</accession>
<keyword evidence="17" id="KW-1185">Reference proteome</keyword>
<dbReference type="PROSITE" id="PS52016">
    <property type="entry name" value="TONB_DEPENDENT_REC_3"/>
    <property type="match status" value="1"/>
</dbReference>
<evidence type="ECO:0000256" key="11">
    <source>
        <dbReference type="PROSITE-ProRule" id="PRU01360"/>
    </source>
</evidence>
<evidence type="ECO:0000256" key="8">
    <source>
        <dbReference type="ARBA" id="ARBA00023077"/>
    </source>
</evidence>
<evidence type="ECO:0000313" key="17">
    <source>
        <dbReference type="Proteomes" id="UP000016568"/>
    </source>
</evidence>
<evidence type="ECO:0000256" key="5">
    <source>
        <dbReference type="ARBA" id="ARBA00022692"/>
    </source>
</evidence>
<comment type="caution">
    <text evidence="16">The sequence shown here is derived from an EMBL/GenBank/DDBJ whole genome shotgun (WGS) entry which is preliminary data.</text>
</comment>
<keyword evidence="2 11" id="KW-0813">Transport</keyword>
<keyword evidence="5 11" id="KW-0812">Transmembrane</keyword>
<protein>
    <submittedName>
        <fullName evidence="16">Putative TonB-dependent receptor</fullName>
    </submittedName>
</protein>
<feature type="signal peptide" evidence="13">
    <location>
        <begin position="1"/>
        <end position="27"/>
    </location>
</feature>
<dbReference type="PANTHER" id="PTHR32552:SF81">
    <property type="entry name" value="TONB-DEPENDENT OUTER MEMBRANE RECEPTOR"/>
    <property type="match status" value="1"/>
</dbReference>
<dbReference type="EMBL" id="BASZ01000003">
    <property type="protein sequence ID" value="GAD48523.1"/>
    <property type="molecule type" value="Genomic_DNA"/>
</dbReference>
<dbReference type="PANTHER" id="PTHR32552">
    <property type="entry name" value="FERRICHROME IRON RECEPTOR-RELATED"/>
    <property type="match status" value="1"/>
</dbReference>
<evidence type="ECO:0000256" key="10">
    <source>
        <dbReference type="ARBA" id="ARBA00023237"/>
    </source>
</evidence>
<evidence type="ECO:0000256" key="1">
    <source>
        <dbReference type="ARBA" id="ARBA00004571"/>
    </source>
</evidence>